<keyword evidence="5" id="KW-0479">Metal-binding</keyword>
<dbReference type="PANTHER" id="PTHR23292">
    <property type="entry name" value="LIPOPOLYSACCHARIDE-INDUCED TUMOR NECROSIS FACTOR-ALPHA FACTOR"/>
    <property type="match status" value="1"/>
</dbReference>
<evidence type="ECO:0000256" key="7">
    <source>
        <dbReference type="ARBA" id="ARBA00023136"/>
    </source>
</evidence>
<gene>
    <name evidence="10" type="ORF">OKIOD_LOCUS9422</name>
</gene>
<proteinExistence type="inferred from homology"/>
<dbReference type="SMART" id="SM00714">
    <property type="entry name" value="LITAF"/>
    <property type="match status" value="1"/>
</dbReference>
<dbReference type="PROSITE" id="PS51837">
    <property type="entry name" value="LITAF"/>
    <property type="match status" value="1"/>
</dbReference>
<keyword evidence="7 8" id="KW-0472">Membrane</keyword>
<dbReference type="Proteomes" id="UP001158576">
    <property type="component" value="Chromosome 1"/>
</dbReference>
<keyword evidence="6" id="KW-0862">Zinc</keyword>
<evidence type="ECO:0000256" key="5">
    <source>
        <dbReference type="ARBA" id="ARBA00022723"/>
    </source>
</evidence>
<accession>A0ABN7SUR2</accession>
<dbReference type="InterPro" id="IPR006629">
    <property type="entry name" value="LITAF"/>
</dbReference>
<dbReference type="InterPro" id="IPR037519">
    <property type="entry name" value="LITAF_fam"/>
</dbReference>
<evidence type="ECO:0000313" key="10">
    <source>
        <dbReference type="EMBL" id="CAG5103186.1"/>
    </source>
</evidence>
<feature type="domain" description="LITAF" evidence="9">
    <location>
        <begin position="58"/>
        <end position="140"/>
    </location>
</feature>
<evidence type="ECO:0000313" key="11">
    <source>
        <dbReference type="Proteomes" id="UP001158576"/>
    </source>
</evidence>
<evidence type="ECO:0000256" key="3">
    <source>
        <dbReference type="ARBA" id="ARBA00004630"/>
    </source>
</evidence>
<keyword evidence="11" id="KW-1185">Reference proteome</keyword>
<feature type="transmembrane region" description="Helical" evidence="8">
    <location>
        <begin position="96"/>
        <end position="118"/>
    </location>
</feature>
<name>A0ABN7SUR2_OIKDI</name>
<keyword evidence="8" id="KW-1133">Transmembrane helix</keyword>
<dbReference type="PANTHER" id="PTHR23292:SF6">
    <property type="entry name" value="FI16602P1-RELATED"/>
    <property type="match status" value="1"/>
</dbReference>
<evidence type="ECO:0000256" key="6">
    <source>
        <dbReference type="ARBA" id="ARBA00022833"/>
    </source>
</evidence>
<dbReference type="Pfam" id="PF10601">
    <property type="entry name" value="zf-LITAF-like"/>
    <property type="match status" value="1"/>
</dbReference>
<sequence length="140" mass="15019">MEVVVPADAGVNEEAEIPAPSGTGYYQGQPGYAAPPGYSEGLPGYSTAPEQAWGQDQWQTQAPVPQPVFGHDPVYCNCPFCGHVGMSMIDKTVGSMTWIACCLIFLLMGPCCCIAFMIPNFKDTTHYCVACKQQIAFKAA</sequence>
<evidence type="ECO:0000256" key="8">
    <source>
        <dbReference type="SAM" id="Phobius"/>
    </source>
</evidence>
<dbReference type="EMBL" id="OU015566">
    <property type="protein sequence ID" value="CAG5103186.1"/>
    <property type="molecule type" value="Genomic_DNA"/>
</dbReference>
<evidence type="ECO:0000259" key="9">
    <source>
        <dbReference type="PROSITE" id="PS51837"/>
    </source>
</evidence>
<organism evidence="10 11">
    <name type="scientific">Oikopleura dioica</name>
    <name type="common">Tunicate</name>
    <dbReference type="NCBI Taxonomy" id="34765"/>
    <lineage>
        <taxon>Eukaryota</taxon>
        <taxon>Metazoa</taxon>
        <taxon>Chordata</taxon>
        <taxon>Tunicata</taxon>
        <taxon>Appendicularia</taxon>
        <taxon>Copelata</taxon>
        <taxon>Oikopleuridae</taxon>
        <taxon>Oikopleura</taxon>
    </lineage>
</organism>
<comment type="similarity">
    <text evidence="4">Belongs to the CDIP1/LITAF family.</text>
</comment>
<keyword evidence="8" id="KW-0812">Transmembrane</keyword>
<reference evidence="10 11" key="1">
    <citation type="submission" date="2021-04" db="EMBL/GenBank/DDBJ databases">
        <authorList>
            <person name="Bliznina A."/>
        </authorList>
    </citation>
    <scope>NUCLEOTIDE SEQUENCE [LARGE SCALE GENOMIC DNA]</scope>
</reference>
<evidence type="ECO:0000256" key="1">
    <source>
        <dbReference type="ARBA" id="ARBA00004414"/>
    </source>
</evidence>
<evidence type="ECO:0000256" key="4">
    <source>
        <dbReference type="ARBA" id="ARBA00005975"/>
    </source>
</evidence>
<comment type="subcellular location">
    <subcellularLocation>
        <location evidence="2">Endosome membrane</location>
        <topology evidence="2">Peripheral membrane protein</topology>
    </subcellularLocation>
    <subcellularLocation>
        <location evidence="1">Late endosome membrane</location>
    </subcellularLocation>
    <subcellularLocation>
        <location evidence="3">Lysosome membrane</location>
        <topology evidence="3">Peripheral membrane protein</topology>
        <orientation evidence="3">Cytoplasmic side</orientation>
    </subcellularLocation>
</comment>
<evidence type="ECO:0000256" key="2">
    <source>
        <dbReference type="ARBA" id="ARBA00004481"/>
    </source>
</evidence>
<protein>
    <submittedName>
        <fullName evidence="10">Oidioi.mRNA.OKI2018_I69.chr1.g657.t1.cds</fullName>
    </submittedName>
</protein>